<dbReference type="AlphaFoldDB" id="A0A0B5IDP2"/>
<feature type="chain" id="PRO_5002116861" evidence="1">
    <location>
        <begin position="39"/>
        <end position="554"/>
    </location>
</feature>
<dbReference type="RefSeq" id="WP_041130484.1">
    <property type="nucleotide sequence ID" value="NZ_CP010407.1"/>
</dbReference>
<proteinExistence type="predicted"/>
<protein>
    <submittedName>
        <fullName evidence="2">Uncharacterized protein</fullName>
    </submittedName>
</protein>
<keyword evidence="3" id="KW-1185">Reference proteome</keyword>
<accession>A0A0B5IDP2</accession>
<dbReference type="KEGG" id="svt:SVTN_21005"/>
<dbReference type="EMBL" id="CP010407">
    <property type="protein sequence ID" value="AJF66484.1"/>
    <property type="molecule type" value="Genomic_DNA"/>
</dbReference>
<evidence type="ECO:0000256" key="1">
    <source>
        <dbReference type="SAM" id="SignalP"/>
    </source>
</evidence>
<feature type="signal peptide" evidence="1">
    <location>
        <begin position="1"/>
        <end position="38"/>
    </location>
</feature>
<organism evidence="2 3">
    <name type="scientific">Streptomyces vietnamensis</name>
    <dbReference type="NCBI Taxonomy" id="362257"/>
    <lineage>
        <taxon>Bacteria</taxon>
        <taxon>Bacillati</taxon>
        <taxon>Actinomycetota</taxon>
        <taxon>Actinomycetes</taxon>
        <taxon>Kitasatosporales</taxon>
        <taxon>Streptomycetaceae</taxon>
        <taxon>Streptomyces</taxon>
    </lineage>
</organism>
<evidence type="ECO:0000313" key="3">
    <source>
        <dbReference type="Proteomes" id="UP000031774"/>
    </source>
</evidence>
<name>A0A0B5IDP2_9ACTN</name>
<dbReference type="STRING" id="362257.SVTN_21005"/>
<reference evidence="2 3" key="1">
    <citation type="submission" date="2014-12" db="EMBL/GenBank/DDBJ databases">
        <title>Complete genome sequence of Streptomyces vietnamensis strain GIMV4.0001, a genetic manipulable producer of the benzoisochromanequinone antibiotic granaticin.</title>
        <authorList>
            <person name="Deng M.R."/>
            <person name="Guo J."/>
            <person name="Ma L.Y."/>
            <person name="Feng G.D."/>
            <person name="Mo C.Y."/>
            <person name="Zhu H.H."/>
        </authorList>
    </citation>
    <scope>NUCLEOTIDE SEQUENCE [LARGE SCALE GENOMIC DNA]</scope>
    <source>
        <strain evidence="3">GIMV4.0001</strain>
    </source>
</reference>
<dbReference type="HOGENOM" id="CLU_491682_0_0_11"/>
<dbReference type="Proteomes" id="UP000031774">
    <property type="component" value="Chromosome"/>
</dbReference>
<evidence type="ECO:0000313" key="2">
    <source>
        <dbReference type="EMBL" id="AJF66484.1"/>
    </source>
</evidence>
<sequence>MPRSTRRLPHAFVRAAAVFALSAGVITPAVIHAPAAHADWPATTGSTLDDGRYRLALPASALWIKVSVLASTAPDAAVLASTEALTSDNYAWKTDAPIVLPEGTALGNYPVRVDYRLPGETTKQWSGTYSYQPHVGVSSVSWDRDTTSYDRRQAVLSGTTTLWNPATGARTTAPEGTKVQVMLNIDGGTRTMTATATTLADGTFSLPLTPNSEVNDGTATVLTTGTDNDPDDPARIQHLGIEPLVYRIASDLNKYRVLAGTNVQVTGHVERYVDGTWKPFAGAPVVATGTEPGYYDRTAVNVLGGAASSATGTFSFPAKAQYSTDFVYTTLRPSVYFQGSNHVYDKTDIAVPQQFSYSSYAITLDEYRTVTAKGRIGTGSGYCEPAQPVQLQASLDGGHTWRTLRSGGTDAYCNYTLATTGYESALYRVHHPETNEFVAKTGTALKRARTFTRFSAFTISPTQPVVNGKMTVSGTVQRKVGGVWKPLGGVTLTLLYKPKGETQWYWVTKTLTTNSYGNFSYRATAYGDGSWALYLNTTGSYFYSQTNAKYIDAR</sequence>
<gene>
    <name evidence="2" type="ORF">SVTN_21005</name>
</gene>
<keyword evidence="1" id="KW-0732">Signal</keyword>